<name>A0A1E7ELQ1_9STRA</name>
<evidence type="ECO:0000256" key="2">
    <source>
        <dbReference type="SAM" id="MobiDB-lite"/>
    </source>
</evidence>
<dbReference type="Proteomes" id="UP000095751">
    <property type="component" value="Unassembled WGS sequence"/>
</dbReference>
<sequence length="630" mass="68746">MDSHRSVTSNYASKRRRRSSSSSGNNSTRSNPTKSGFGGSYSSSRSISSAASRRGGGGGSVNSNGNNNNNNNNNGRDRLRRRHNLGIANSNSNSSTSNNRRNNNNNSNDTSSTTQHSLSPYPTSHIVCAIGENLARETCVVSLDVSAPFLLNVTKQSNGQSYSETISYLSVLCPDEVLMNEGRYHSPLARKVLQHFDLQRGAQHGGEDGSTAAATSKTATAVGSNSDAAPCDEVTVVKFISRSYFDQTKGADLLRRLARQDTYDSTLVEEYILLSSSHAVLHYTQLTLGAVSFTKHCLDVRVNTGGHNNHRMEIDRSTLLQLELLTNNGAKSSSNRKHSLISTMDCTKTNVGHRLLRTTLMAPPCRMDTITARLNLVDTFLHDEDLFYATLQQLKNLTSLDNMLTNIVVVPARRQQKQQQQQQQQRRQHSTDANTNSSVQAINTTTTTTNNSTATGKNIVGKSNAANARVASKGISALVCIKSTLASIPVLASILKNHLDRIDAITEEEKQRRKDSRKEEEEEEVKNDDEEGEAVSIATAKNSLLIGLGVGISSSSSSLSTSSRTNNHQLLRAIIFALSQPELRIVRDAIDEAFTESTTYTKNANAMKHQECFALKSSDGNGMMDILRKV</sequence>
<dbReference type="KEGG" id="fcy:FRACYDRAFT_253011"/>
<accession>A0A1E7ELQ1</accession>
<dbReference type="PANTHER" id="PTHR11361:SF148">
    <property type="entry name" value="DNA MISMATCH REPAIR PROTEIN MSH6"/>
    <property type="match status" value="1"/>
</dbReference>
<dbReference type="GO" id="GO:0030983">
    <property type="term" value="F:mismatched DNA binding"/>
    <property type="evidence" value="ECO:0007669"/>
    <property type="project" value="InterPro"/>
</dbReference>
<keyword evidence="5" id="KW-1185">Reference proteome</keyword>
<dbReference type="GO" id="GO:0032301">
    <property type="term" value="C:MutSalpha complex"/>
    <property type="evidence" value="ECO:0007669"/>
    <property type="project" value="TreeGrafter"/>
</dbReference>
<dbReference type="GO" id="GO:0005524">
    <property type="term" value="F:ATP binding"/>
    <property type="evidence" value="ECO:0007669"/>
    <property type="project" value="InterPro"/>
</dbReference>
<dbReference type="InterPro" id="IPR045076">
    <property type="entry name" value="MutS"/>
</dbReference>
<evidence type="ECO:0000256" key="1">
    <source>
        <dbReference type="ARBA" id="ARBA00006271"/>
    </source>
</evidence>
<feature type="compositionally biased region" description="Basic and acidic residues" evidence="2">
    <location>
        <begin position="508"/>
        <end position="519"/>
    </location>
</feature>
<feature type="compositionally biased region" description="Low complexity" evidence="2">
    <location>
        <begin position="443"/>
        <end position="455"/>
    </location>
</feature>
<feature type="compositionally biased region" description="Acidic residues" evidence="2">
    <location>
        <begin position="520"/>
        <end position="533"/>
    </location>
</feature>
<dbReference type="GO" id="GO:0140664">
    <property type="term" value="F:ATP-dependent DNA damage sensor activity"/>
    <property type="evidence" value="ECO:0007669"/>
    <property type="project" value="InterPro"/>
</dbReference>
<organism evidence="4 5">
    <name type="scientific">Fragilariopsis cylindrus CCMP1102</name>
    <dbReference type="NCBI Taxonomy" id="635003"/>
    <lineage>
        <taxon>Eukaryota</taxon>
        <taxon>Sar</taxon>
        <taxon>Stramenopiles</taxon>
        <taxon>Ochrophyta</taxon>
        <taxon>Bacillariophyta</taxon>
        <taxon>Bacillariophyceae</taxon>
        <taxon>Bacillariophycidae</taxon>
        <taxon>Bacillariales</taxon>
        <taxon>Bacillariaceae</taxon>
        <taxon>Fragilariopsis</taxon>
    </lineage>
</organism>
<feature type="region of interest" description="Disordered" evidence="2">
    <location>
        <begin position="415"/>
        <end position="459"/>
    </location>
</feature>
<dbReference type="InterPro" id="IPR007696">
    <property type="entry name" value="DNA_mismatch_repair_MutS_core"/>
</dbReference>
<feature type="compositionally biased region" description="Low complexity" evidence="2">
    <location>
        <begin position="85"/>
        <end position="114"/>
    </location>
</feature>
<protein>
    <recommendedName>
        <fullName evidence="3">DNA mismatch repair protein MutS core domain-containing protein</fullName>
    </recommendedName>
</protein>
<dbReference type="AlphaFoldDB" id="A0A1E7ELQ1"/>
<dbReference type="Gene3D" id="1.10.1420.10">
    <property type="match status" value="1"/>
</dbReference>
<gene>
    <name evidence="4" type="ORF">FRACYDRAFT_253011</name>
</gene>
<feature type="compositionally biased region" description="Low complexity" evidence="2">
    <location>
        <begin position="40"/>
        <end position="53"/>
    </location>
</feature>
<dbReference type="InterPro" id="IPR036187">
    <property type="entry name" value="DNA_mismatch_repair_MutS_sf"/>
</dbReference>
<dbReference type="GO" id="GO:0006298">
    <property type="term" value="P:mismatch repair"/>
    <property type="evidence" value="ECO:0007669"/>
    <property type="project" value="InterPro"/>
</dbReference>
<proteinExistence type="inferred from homology"/>
<evidence type="ECO:0000259" key="3">
    <source>
        <dbReference type="Pfam" id="PF05192"/>
    </source>
</evidence>
<dbReference type="InParanoid" id="A0A1E7ELQ1"/>
<reference evidence="4 5" key="1">
    <citation type="submission" date="2016-09" db="EMBL/GenBank/DDBJ databases">
        <title>Extensive genetic diversity and differential bi-allelic expression allows diatom success in the polar Southern Ocean.</title>
        <authorList>
            <consortium name="DOE Joint Genome Institute"/>
            <person name="Mock T."/>
            <person name="Otillar R.P."/>
            <person name="Strauss J."/>
            <person name="Dupont C."/>
            <person name="Frickenhaus S."/>
            <person name="Maumus F."/>
            <person name="Mcmullan M."/>
            <person name="Sanges R."/>
            <person name="Schmutz J."/>
            <person name="Toseland A."/>
            <person name="Valas R."/>
            <person name="Veluchamy A."/>
            <person name="Ward B.J."/>
            <person name="Allen A."/>
            <person name="Barry K."/>
            <person name="Falciatore A."/>
            <person name="Ferrante M."/>
            <person name="Fortunato A.E."/>
            <person name="Gloeckner G."/>
            <person name="Gruber A."/>
            <person name="Hipkin R."/>
            <person name="Janech M."/>
            <person name="Kroth P."/>
            <person name="Leese F."/>
            <person name="Lindquist E."/>
            <person name="Lyon B.R."/>
            <person name="Martin J."/>
            <person name="Mayer C."/>
            <person name="Parker M."/>
            <person name="Quesneville H."/>
            <person name="Raymond J."/>
            <person name="Uhlig C."/>
            <person name="Valentin K.U."/>
            <person name="Worden A.Z."/>
            <person name="Armbrust E.V."/>
            <person name="Bowler C."/>
            <person name="Green B."/>
            <person name="Moulton V."/>
            <person name="Van Oosterhout C."/>
            <person name="Grigoriev I."/>
        </authorList>
    </citation>
    <scope>NUCLEOTIDE SEQUENCE [LARGE SCALE GENOMIC DNA]</scope>
    <source>
        <strain evidence="4 5">CCMP1102</strain>
    </source>
</reference>
<feature type="compositionally biased region" description="Polar residues" evidence="2">
    <location>
        <begin position="431"/>
        <end position="442"/>
    </location>
</feature>
<feature type="compositionally biased region" description="Low complexity" evidence="2">
    <location>
        <begin position="61"/>
        <end position="74"/>
    </location>
</feature>
<comment type="similarity">
    <text evidence="1">Belongs to the DNA mismatch repair MutS family.</text>
</comment>
<evidence type="ECO:0000313" key="5">
    <source>
        <dbReference type="Proteomes" id="UP000095751"/>
    </source>
</evidence>
<dbReference type="SUPFAM" id="SSF48334">
    <property type="entry name" value="DNA repair protein MutS, domain III"/>
    <property type="match status" value="1"/>
</dbReference>
<dbReference type="PANTHER" id="PTHR11361">
    <property type="entry name" value="DNA MISMATCH REPAIR PROTEIN MUTS FAMILY MEMBER"/>
    <property type="match status" value="1"/>
</dbReference>
<dbReference type="EMBL" id="KV784397">
    <property type="protein sequence ID" value="OEU06805.1"/>
    <property type="molecule type" value="Genomic_DNA"/>
</dbReference>
<dbReference type="OrthoDB" id="276261at2759"/>
<feature type="compositionally biased region" description="Low complexity" evidence="2">
    <location>
        <begin position="20"/>
        <end position="31"/>
    </location>
</feature>
<feature type="domain" description="DNA mismatch repair protein MutS core" evidence="3">
    <location>
        <begin position="317"/>
        <end position="605"/>
    </location>
</feature>
<feature type="region of interest" description="Disordered" evidence="2">
    <location>
        <begin position="508"/>
        <end position="533"/>
    </location>
</feature>
<feature type="region of interest" description="Disordered" evidence="2">
    <location>
        <begin position="1"/>
        <end position="120"/>
    </location>
</feature>
<evidence type="ECO:0000313" key="4">
    <source>
        <dbReference type="EMBL" id="OEU06805.1"/>
    </source>
</evidence>
<dbReference type="Pfam" id="PF05192">
    <property type="entry name" value="MutS_III"/>
    <property type="match status" value="1"/>
</dbReference>